<protein>
    <submittedName>
        <fullName evidence="1">Uncharacterized protein</fullName>
    </submittedName>
</protein>
<evidence type="ECO:0000313" key="1">
    <source>
        <dbReference type="EMBL" id="GAF70427.1"/>
    </source>
</evidence>
<dbReference type="EMBL" id="BARS01003937">
    <property type="protein sequence ID" value="GAF70427.1"/>
    <property type="molecule type" value="Genomic_DNA"/>
</dbReference>
<organism evidence="1">
    <name type="scientific">marine sediment metagenome</name>
    <dbReference type="NCBI Taxonomy" id="412755"/>
    <lineage>
        <taxon>unclassified sequences</taxon>
        <taxon>metagenomes</taxon>
        <taxon>ecological metagenomes</taxon>
    </lineage>
</organism>
<accession>X0S3B3</accession>
<comment type="caution">
    <text evidence="1">The sequence shown here is derived from an EMBL/GenBank/DDBJ whole genome shotgun (WGS) entry which is preliminary data.</text>
</comment>
<sequence>MSKQVTVASLATKVAEQDTKLDSILELMKAQLSGVAVAEESAPVAPLLPAQLHPWHCAALPIKKQSLPFGEKQPPEVQIAQGKVKSRVSFHQLDGNGMRIDLVGGTPEYRSSSQKATGMIGYGKGVWNIDGHEVTVQVTAYYTDPVLQAQLEEKGKVKQ</sequence>
<gene>
    <name evidence="1" type="ORF">S01H1_07652</name>
</gene>
<proteinExistence type="predicted"/>
<name>X0S3B3_9ZZZZ</name>
<reference evidence="1" key="1">
    <citation type="journal article" date="2014" name="Front. Microbiol.">
        <title>High frequency of phylogenetically diverse reductive dehalogenase-homologous genes in deep subseafloor sedimentary metagenomes.</title>
        <authorList>
            <person name="Kawai M."/>
            <person name="Futagami T."/>
            <person name="Toyoda A."/>
            <person name="Takaki Y."/>
            <person name="Nishi S."/>
            <person name="Hori S."/>
            <person name="Arai W."/>
            <person name="Tsubouchi T."/>
            <person name="Morono Y."/>
            <person name="Uchiyama I."/>
            <person name="Ito T."/>
            <person name="Fujiyama A."/>
            <person name="Inagaki F."/>
            <person name="Takami H."/>
        </authorList>
    </citation>
    <scope>NUCLEOTIDE SEQUENCE</scope>
    <source>
        <strain evidence="1">Expedition CK06-06</strain>
    </source>
</reference>
<dbReference type="AlphaFoldDB" id="X0S3B3"/>